<organism evidence="5 6">
    <name type="scientific">Paenibacillus mendelii</name>
    <dbReference type="NCBI Taxonomy" id="206163"/>
    <lineage>
        <taxon>Bacteria</taxon>
        <taxon>Bacillati</taxon>
        <taxon>Bacillota</taxon>
        <taxon>Bacilli</taxon>
        <taxon>Bacillales</taxon>
        <taxon>Paenibacillaceae</taxon>
        <taxon>Paenibacillus</taxon>
    </lineage>
</organism>
<protein>
    <submittedName>
        <fullName evidence="5">Helix-turn-helix domain-containing protein</fullName>
    </submittedName>
</protein>
<dbReference type="InterPro" id="IPR009057">
    <property type="entry name" value="Homeodomain-like_sf"/>
</dbReference>
<reference evidence="5 6" key="1">
    <citation type="submission" date="2024-09" db="EMBL/GenBank/DDBJ databases">
        <authorList>
            <person name="Sun Q."/>
            <person name="Mori K."/>
        </authorList>
    </citation>
    <scope>NUCLEOTIDE SEQUENCE [LARGE SCALE GENOMIC DNA]</scope>
    <source>
        <strain evidence="5 6">CCM 4839</strain>
    </source>
</reference>
<dbReference type="Proteomes" id="UP001589818">
    <property type="component" value="Unassembled WGS sequence"/>
</dbReference>
<evidence type="ECO:0000259" key="4">
    <source>
        <dbReference type="PROSITE" id="PS01124"/>
    </source>
</evidence>
<keyword evidence="3" id="KW-0804">Transcription</keyword>
<gene>
    <name evidence="5" type="ORF">ACFFJ8_12640</name>
</gene>
<evidence type="ECO:0000313" key="5">
    <source>
        <dbReference type="EMBL" id="MFC0392211.1"/>
    </source>
</evidence>
<dbReference type="InterPro" id="IPR037923">
    <property type="entry name" value="HTH-like"/>
</dbReference>
<dbReference type="Pfam" id="PF02311">
    <property type="entry name" value="AraC_binding"/>
    <property type="match status" value="1"/>
</dbReference>
<dbReference type="SUPFAM" id="SSF51215">
    <property type="entry name" value="Regulatory protein AraC"/>
    <property type="match status" value="1"/>
</dbReference>
<name>A0ABV6J8N3_9BACL</name>
<dbReference type="RefSeq" id="WP_204819322.1">
    <property type="nucleotide sequence ID" value="NZ_JANHOF010000003.1"/>
</dbReference>
<dbReference type="SUPFAM" id="SSF46689">
    <property type="entry name" value="Homeodomain-like"/>
    <property type="match status" value="2"/>
</dbReference>
<dbReference type="Pfam" id="PF12833">
    <property type="entry name" value="HTH_18"/>
    <property type="match status" value="1"/>
</dbReference>
<dbReference type="Gene3D" id="2.60.120.280">
    <property type="entry name" value="Regulatory protein AraC"/>
    <property type="match status" value="1"/>
</dbReference>
<dbReference type="EMBL" id="JBHLVF010000017">
    <property type="protein sequence ID" value="MFC0392211.1"/>
    <property type="molecule type" value="Genomic_DNA"/>
</dbReference>
<dbReference type="PANTHER" id="PTHR43280">
    <property type="entry name" value="ARAC-FAMILY TRANSCRIPTIONAL REGULATOR"/>
    <property type="match status" value="1"/>
</dbReference>
<keyword evidence="2" id="KW-0238">DNA-binding</keyword>
<dbReference type="PROSITE" id="PS01124">
    <property type="entry name" value="HTH_ARAC_FAMILY_2"/>
    <property type="match status" value="1"/>
</dbReference>
<dbReference type="SMART" id="SM00342">
    <property type="entry name" value="HTH_ARAC"/>
    <property type="match status" value="1"/>
</dbReference>
<dbReference type="Gene3D" id="1.10.10.60">
    <property type="entry name" value="Homeodomain-like"/>
    <property type="match status" value="2"/>
</dbReference>
<evidence type="ECO:0000256" key="2">
    <source>
        <dbReference type="ARBA" id="ARBA00023125"/>
    </source>
</evidence>
<dbReference type="InterPro" id="IPR003313">
    <property type="entry name" value="AraC-bd"/>
</dbReference>
<dbReference type="PANTHER" id="PTHR43280:SF28">
    <property type="entry name" value="HTH-TYPE TRANSCRIPTIONAL ACTIVATOR RHAS"/>
    <property type="match status" value="1"/>
</dbReference>
<accession>A0ABV6J8N3</accession>
<evidence type="ECO:0000256" key="1">
    <source>
        <dbReference type="ARBA" id="ARBA00023015"/>
    </source>
</evidence>
<evidence type="ECO:0000256" key="3">
    <source>
        <dbReference type="ARBA" id="ARBA00023163"/>
    </source>
</evidence>
<comment type="caution">
    <text evidence="5">The sequence shown here is derived from an EMBL/GenBank/DDBJ whole genome shotgun (WGS) entry which is preliminary data.</text>
</comment>
<dbReference type="InterPro" id="IPR018060">
    <property type="entry name" value="HTH_AraC"/>
</dbReference>
<keyword evidence="6" id="KW-1185">Reference proteome</keyword>
<evidence type="ECO:0000313" key="6">
    <source>
        <dbReference type="Proteomes" id="UP001589818"/>
    </source>
</evidence>
<proteinExistence type="predicted"/>
<sequence length="290" mass="33735">MKPTYKMILQNYFHRFQADVSMAAFSDIHPDWNQTEIPDYYRYWYIRSGEGWLVMDDHKYVVRPGCLYVLPAGSAQSFGTDSNAKIEIYWCHFRAAIGDLELFQQLKFPISVEIHDRKYIETIFERMILAYHSESLTRELRLRSAMLDLMAAYLDHCNFNEVTGEGIELLEKMDPVLHYIEEHLTENIMVDTLARIAYLHPNYFIGFFKNVVGCSPIQYVNGRRLEIAKRLLEETTMSVTDIAKQVGMQNHYLSRLFKQHIGLTPSGYRKLYRMSAANGNGIKEGSGELT</sequence>
<feature type="domain" description="HTH araC/xylS-type" evidence="4">
    <location>
        <begin position="174"/>
        <end position="271"/>
    </location>
</feature>
<keyword evidence="1" id="KW-0805">Transcription regulation</keyword>